<accession>A0A136Q5N5</accession>
<protein>
    <submittedName>
        <fullName evidence="9">Putative ribose transport system permease protein RbsC</fullName>
    </submittedName>
</protein>
<keyword evidence="3" id="KW-1003">Cell membrane</keyword>
<keyword evidence="5 8" id="KW-0812">Transmembrane</keyword>
<feature type="transmembrane region" description="Helical" evidence="8">
    <location>
        <begin position="45"/>
        <end position="65"/>
    </location>
</feature>
<evidence type="ECO:0000256" key="4">
    <source>
        <dbReference type="ARBA" id="ARBA00022519"/>
    </source>
</evidence>
<keyword evidence="2" id="KW-0813">Transport</keyword>
<dbReference type="PANTHER" id="PTHR32196:SF21">
    <property type="entry name" value="ABC TRANSPORTER PERMEASE PROTEIN YPHD-RELATED"/>
    <property type="match status" value="1"/>
</dbReference>
<evidence type="ECO:0000256" key="6">
    <source>
        <dbReference type="ARBA" id="ARBA00022989"/>
    </source>
</evidence>
<comment type="caution">
    <text evidence="9">The sequence shown here is derived from an EMBL/GenBank/DDBJ whole genome shotgun (WGS) entry which is preliminary data.</text>
</comment>
<feature type="transmembrane region" description="Helical" evidence="8">
    <location>
        <begin position="239"/>
        <end position="258"/>
    </location>
</feature>
<dbReference type="CDD" id="cd06579">
    <property type="entry name" value="TM_PBP1_transp_AraH_like"/>
    <property type="match status" value="1"/>
</dbReference>
<dbReference type="PATRIC" id="fig|626937.4.peg.1237"/>
<gene>
    <name evidence="9" type="ORF">HMPREF3293_01251</name>
</gene>
<dbReference type="STRING" id="626937.HMPREF3293_01251"/>
<feature type="transmembrane region" description="Helical" evidence="8">
    <location>
        <begin position="96"/>
        <end position="116"/>
    </location>
</feature>
<feature type="transmembrane region" description="Helical" evidence="8">
    <location>
        <begin position="270"/>
        <end position="289"/>
    </location>
</feature>
<name>A0A136Q5N5_9FIRM</name>
<evidence type="ECO:0000256" key="5">
    <source>
        <dbReference type="ARBA" id="ARBA00022692"/>
    </source>
</evidence>
<evidence type="ECO:0000256" key="2">
    <source>
        <dbReference type="ARBA" id="ARBA00022448"/>
    </source>
</evidence>
<dbReference type="GO" id="GO:0005886">
    <property type="term" value="C:plasma membrane"/>
    <property type="evidence" value="ECO:0007669"/>
    <property type="project" value="UniProtKB-SubCell"/>
</dbReference>
<dbReference type="GO" id="GO:0022857">
    <property type="term" value="F:transmembrane transporter activity"/>
    <property type="evidence" value="ECO:0007669"/>
    <property type="project" value="InterPro"/>
</dbReference>
<evidence type="ECO:0000256" key="8">
    <source>
        <dbReference type="SAM" id="Phobius"/>
    </source>
</evidence>
<reference evidence="9 10" key="1">
    <citation type="submission" date="2016-02" db="EMBL/GenBank/DDBJ databases">
        <authorList>
            <person name="Wen L."/>
            <person name="He K."/>
            <person name="Yang H."/>
        </authorList>
    </citation>
    <scope>NUCLEOTIDE SEQUENCE [LARGE SCALE GENOMIC DNA]</scope>
    <source>
        <strain evidence="9 10">DSM 22607</strain>
    </source>
</reference>
<comment type="subcellular location">
    <subcellularLocation>
        <location evidence="1">Cell membrane</location>
        <topology evidence="1">Multi-pass membrane protein</topology>
    </subcellularLocation>
</comment>
<feature type="transmembrane region" description="Helical" evidence="8">
    <location>
        <begin position="123"/>
        <end position="142"/>
    </location>
</feature>
<keyword evidence="6 8" id="KW-1133">Transmembrane helix</keyword>
<dbReference type="KEGG" id="cmiu:B1H56_06445"/>
<dbReference type="Proteomes" id="UP000070366">
    <property type="component" value="Unassembled WGS sequence"/>
</dbReference>
<proteinExistence type="predicted"/>
<evidence type="ECO:0000313" key="10">
    <source>
        <dbReference type="Proteomes" id="UP000070366"/>
    </source>
</evidence>
<evidence type="ECO:0000256" key="1">
    <source>
        <dbReference type="ARBA" id="ARBA00004651"/>
    </source>
</evidence>
<keyword evidence="7 8" id="KW-0472">Membrane</keyword>
<organism evidence="9 10">
    <name type="scientific">Christensenella minuta</name>
    <dbReference type="NCBI Taxonomy" id="626937"/>
    <lineage>
        <taxon>Bacteria</taxon>
        <taxon>Bacillati</taxon>
        <taxon>Bacillota</taxon>
        <taxon>Clostridia</taxon>
        <taxon>Christensenellales</taxon>
        <taxon>Christensenellaceae</taxon>
        <taxon>Christensenella</taxon>
    </lineage>
</organism>
<dbReference type="AlphaFoldDB" id="A0A136Q5N5"/>
<keyword evidence="10" id="KW-1185">Reference proteome</keyword>
<dbReference type="InterPro" id="IPR001851">
    <property type="entry name" value="ABC_transp_permease"/>
</dbReference>
<keyword evidence="4" id="KW-0997">Cell inner membrane</keyword>
<dbReference type="EMBL" id="LSZW01000054">
    <property type="protein sequence ID" value="KXK65959.1"/>
    <property type="molecule type" value="Genomic_DNA"/>
</dbReference>
<feature type="transmembrane region" description="Helical" evidence="8">
    <location>
        <begin position="162"/>
        <end position="184"/>
    </location>
</feature>
<evidence type="ECO:0000256" key="7">
    <source>
        <dbReference type="ARBA" id="ARBA00023136"/>
    </source>
</evidence>
<feature type="transmembrane region" description="Helical" evidence="8">
    <location>
        <begin position="215"/>
        <end position="233"/>
    </location>
</feature>
<dbReference type="PANTHER" id="PTHR32196">
    <property type="entry name" value="ABC TRANSPORTER PERMEASE PROTEIN YPHD-RELATED-RELATED"/>
    <property type="match status" value="1"/>
</dbReference>
<evidence type="ECO:0000256" key="3">
    <source>
        <dbReference type="ARBA" id="ARBA00022475"/>
    </source>
</evidence>
<feature type="transmembrane region" description="Helical" evidence="8">
    <location>
        <begin position="12"/>
        <end position="33"/>
    </location>
</feature>
<sequence>MMSIKDNKVVRVFGNNGLLVAIIILFIIMVITSDVFLTPQNLINILSRSTSMGVIAVGMTIVLITGGLDMSVANVASMAGLLSVGLTKYQGLSEEWAIILALLFGVGVGLANGLLVTKVKVNSLIATIATMTIVEGVIWVYSNGANIAPAPEFLEKMTSIKVFGNMPLTIFIWIGIGVLAALMLKWTKLGRSFYATGGNPEASRLSGIKTDNVRLWAYVLCGLLSAFAGMLLVSRLDAAIPTAAAGMELTVIAAAVVGGTSLSGGTGNMFGTFLGVVLIAMISNSINLWGVPAAYDNVVTGSVIGAAALIDALRTRKKRIG</sequence>
<evidence type="ECO:0000313" key="9">
    <source>
        <dbReference type="EMBL" id="KXK65959.1"/>
    </source>
</evidence>
<dbReference type="Pfam" id="PF02653">
    <property type="entry name" value="BPD_transp_2"/>
    <property type="match status" value="1"/>
</dbReference>
<dbReference type="RefSeq" id="WP_066739792.1">
    <property type="nucleotide sequence ID" value="NZ_CABMOF010000001.1"/>
</dbReference>
<dbReference type="OrthoDB" id="9813906at2"/>